<reference evidence="1" key="1">
    <citation type="submission" date="2022-11" db="EMBL/GenBank/DDBJ databases">
        <authorList>
            <person name="Hyden B.L."/>
            <person name="Feng K."/>
            <person name="Yates T."/>
            <person name="Jawdy S."/>
            <person name="Smart L.B."/>
            <person name="Muchero W."/>
        </authorList>
    </citation>
    <scope>NUCLEOTIDE SEQUENCE</scope>
    <source>
        <tissue evidence="1">Shoot tip</tissue>
    </source>
</reference>
<protein>
    <submittedName>
        <fullName evidence="1">Uncharacterized protein</fullName>
    </submittedName>
</protein>
<dbReference type="Proteomes" id="UP001151752">
    <property type="component" value="Chromosome 8"/>
</dbReference>
<organism evidence="1 2">
    <name type="scientific">Salix koriyanagi</name>
    <dbReference type="NCBI Taxonomy" id="2511006"/>
    <lineage>
        <taxon>Eukaryota</taxon>
        <taxon>Viridiplantae</taxon>
        <taxon>Streptophyta</taxon>
        <taxon>Embryophyta</taxon>
        <taxon>Tracheophyta</taxon>
        <taxon>Spermatophyta</taxon>
        <taxon>Magnoliopsida</taxon>
        <taxon>eudicotyledons</taxon>
        <taxon>Gunneridae</taxon>
        <taxon>Pentapetalae</taxon>
        <taxon>rosids</taxon>
        <taxon>fabids</taxon>
        <taxon>Malpighiales</taxon>
        <taxon>Salicaceae</taxon>
        <taxon>Saliceae</taxon>
        <taxon>Salix</taxon>
    </lineage>
</organism>
<keyword evidence="2" id="KW-1185">Reference proteome</keyword>
<proteinExistence type="predicted"/>
<comment type="caution">
    <text evidence="1">The sequence shown here is derived from an EMBL/GenBank/DDBJ whole genome shotgun (WGS) entry which is preliminary data.</text>
</comment>
<evidence type="ECO:0000313" key="1">
    <source>
        <dbReference type="EMBL" id="KAJ6767910.1"/>
    </source>
</evidence>
<name>A0A9Q1ADX4_9ROSI</name>
<dbReference type="AlphaFoldDB" id="A0A9Q1ADX4"/>
<dbReference type="EMBL" id="JAPFFM010000003">
    <property type="protein sequence ID" value="KAJ6767910.1"/>
    <property type="molecule type" value="Genomic_DNA"/>
</dbReference>
<accession>A0A9Q1ADX4</accession>
<evidence type="ECO:0000313" key="2">
    <source>
        <dbReference type="Proteomes" id="UP001151752"/>
    </source>
</evidence>
<reference evidence="1" key="2">
    <citation type="journal article" date="2023" name="Int. J. Mol. Sci.">
        <title>De Novo Assembly and Annotation of 11 Diverse Shrub Willow (Salix) Genomes Reveals Novel Gene Organization in Sex-Linked Regions.</title>
        <authorList>
            <person name="Hyden B."/>
            <person name="Feng K."/>
            <person name="Yates T.B."/>
            <person name="Jawdy S."/>
            <person name="Cereghino C."/>
            <person name="Smart L.B."/>
            <person name="Muchero W."/>
        </authorList>
    </citation>
    <scope>NUCLEOTIDE SEQUENCE</scope>
    <source>
        <tissue evidence="1">Shoot tip</tissue>
    </source>
</reference>
<gene>
    <name evidence="1" type="ORF">OIU74_021721</name>
</gene>
<sequence>MVVYYKRRCFQNASGREIFLSDWMRSINSPEESLFDESWRRSEVRCKEFVVVLNYIRITWLPFEENSVSAWTENYARLGNIGFTSSGVQGRSLGAKNTFRVVIFDWWKEEFATPLMKINLRT</sequence>